<protein>
    <submittedName>
        <fullName evidence="6">ABC transporter substrate-binding protein</fullName>
    </submittedName>
</protein>
<dbReference type="GO" id="GO:0015833">
    <property type="term" value="P:peptide transport"/>
    <property type="evidence" value="ECO:0007669"/>
    <property type="project" value="TreeGrafter"/>
</dbReference>
<gene>
    <name evidence="6" type="ORF">EKE94_02830</name>
</gene>
<dbReference type="EMBL" id="RQXX01000001">
    <property type="protein sequence ID" value="RVV99633.1"/>
    <property type="molecule type" value="Genomic_DNA"/>
</dbReference>
<feature type="signal peptide" evidence="4">
    <location>
        <begin position="1"/>
        <end position="26"/>
    </location>
</feature>
<keyword evidence="3 4" id="KW-0732">Signal</keyword>
<sequence>MTFSFYAKSFVTALAAASCTVSPLFAEPRHGIAMYGEPALAPGFDALPYANPDAPQGGRIVFGEVGGFDSLNPFILKGRYPYGVRAYVFESLMARSWDEPFTLYGLLAETVEVADDRSWVEFTLRPEAKFSDGSKVTVADVLFSHEILGTEGHPSFRTAYDQVSSAEQTGPDSVRFTFKTQDRELPLILGLRPVLKKAQWEAEDFGASGLSVVPIGSGPYVIGDYEPGRYIELDRNPDWWGADVPVMQGQHNIGTLRYDYFGDGDVLFEAFKAGTVDVYRDTNAAHWDIAYDFPRVRSGEVVKAEIPHQRPSSIRGLVMNTRHAPFDDWRVRSAMMHVFNYEFISQTLNGGRDPRISSYFSNSVLAMDPGPAEGRVRDLLSPFADDLPPGTLDGYTLPEGDGTERNRRNLRRAIDLLAEAGWTVQDGQMKDAKGRPMTFEIVLSQGASENQGATDVTQIVDIFAAALERVGIRPRITNIDPAQYTERTTDFDFDMAYYYRGLSLSPGNEQRLYWSSDAADTPGSRNWMGMKSPAAEAMIDAMLNSQSREEYVAAVKALDRVLTAGRYVIPVWYSDVSRLAHDARLTHPDRLPMYGDWIGFLPDVWWVEE</sequence>
<reference evidence="6 7" key="1">
    <citation type="submission" date="2018-11" db="EMBL/GenBank/DDBJ databases">
        <title>Mesobaculum littorinae gen. nov., sp. nov., isolated from Littorina scabra that represents a novel genus of the order Rhodobacteraceae.</title>
        <authorList>
            <person name="Li F."/>
        </authorList>
    </citation>
    <scope>NUCLEOTIDE SEQUENCE [LARGE SCALE GENOMIC DNA]</scope>
    <source>
        <strain evidence="6 7">M0103</strain>
    </source>
</reference>
<evidence type="ECO:0000313" key="7">
    <source>
        <dbReference type="Proteomes" id="UP000285908"/>
    </source>
</evidence>
<evidence type="ECO:0000313" key="6">
    <source>
        <dbReference type="EMBL" id="RVV99633.1"/>
    </source>
</evidence>
<evidence type="ECO:0000256" key="3">
    <source>
        <dbReference type="ARBA" id="ARBA00022729"/>
    </source>
</evidence>
<proteinExistence type="inferred from homology"/>
<dbReference type="PIRSF" id="PIRSF002741">
    <property type="entry name" value="MppA"/>
    <property type="match status" value="1"/>
</dbReference>
<dbReference type="GO" id="GO:0030288">
    <property type="term" value="C:outer membrane-bounded periplasmic space"/>
    <property type="evidence" value="ECO:0007669"/>
    <property type="project" value="TreeGrafter"/>
</dbReference>
<dbReference type="GO" id="GO:0042884">
    <property type="term" value="P:microcin transport"/>
    <property type="evidence" value="ECO:0007669"/>
    <property type="project" value="TreeGrafter"/>
</dbReference>
<comment type="subcellular location">
    <subcellularLocation>
        <location evidence="1">Periplasm</location>
    </subcellularLocation>
</comment>
<dbReference type="GO" id="GO:1904680">
    <property type="term" value="F:peptide transmembrane transporter activity"/>
    <property type="evidence" value="ECO:0007669"/>
    <property type="project" value="TreeGrafter"/>
</dbReference>
<dbReference type="AlphaFoldDB" id="A0A438ALB7"/>
<feature type="chain" id="PRO_5019428957" evidence="4">
    <location>
        <begin position="27"/>
        <end position="609"/>
    </location>
</feature>
<dbReference type="OrthoDB" id="9803988at2"/>
<dbReference type="GO" id="GO:0043190">
    <property type="term" value="C:ATP-binding cassette (ABC) transporter complex"/>
    <property type="evidence" value="ECO:0007669"/>
    <property type="project" value="InterPro"/>
</dbReference>
<accession>A0A438ALB7</accession>
<dbReference type="InterPro" id="IPR030678">
    <property type="entry name" value="Peptide/Ni-bd"/>
</dbReference>
<comment type="similarity">
    <text evidence="2">Belongs to the bacterial solute-binding protein 5 family.</text>
</comment>
<dbReference type="InterPro" id="IPR000914">
    <property type="entry name" value="SBP_5_dom"/>
</dbReference>
<dbReference type="PANTHER" id="PTHR30290">
    <property type="entry name" value="PERIPLASMIC BINDING COMPONENT OF ABC TRANSPORTER"/>
    <property type="match status" value="1"/>
</dbReference>
<keyword evidence="7" id="KW-1185">Reference proteome</keyword>
<dbReference type="Pfam" id="PF00496">
    <property type="entry name" value="SBP_bac_5"/>
    <property type="match status" value="1"/>
</dbReference>
<comment type="caution">
    <text evidence="6">The sequence shown here is derived from an EMBL/GenBank/DDBJ whole genome shotgun (WGS) entry which is preliminary data.</text>
</comment>
<dbReference type="Proteomes" id="UP000285908">
    <property type="component" value="Unassembled WGS sequence"/>
</dbReference>
<evidence type="ECO:0000256" key="4">
    <source>
        <dbReference type="SAM" id="SignalP"/>
    </source>
</evidence>
<name>A0A438ALB7_9RHOB</name>
<dbReference type="Gene3D" id="3.40.190.10">
    <property type="entry name" value="Periplasmic binding protein-like II"/>
    <property type="match status" value="1"/>
</dbReference>
<dbReference type="CDD" id="cd08497">
    <property type="entry name" value="MbnE-like"/>
    <property type="match status" value="1"/>
</dbReference>
<evidence type="ECO:0000259" key="5">
    <source>
        <dbReference type="Pfam" id="PF00496"/>
    </source>
</evidence>
<dbReference type="RefSeq" id="WP_127905076.1">
    <property type="nucleotide sequence ID" value="NZ_RQXX01000001.1"/>
</dbReference>
<dbReference type="InterPro" id="IPR039424">
    <property type="entry name" value="SBP_5"/>
</dbReference>
<organism evidence="6 7">
    <name type="scientific">Mesobaculum littorinae</name>
    <dbReference type="NCBI Taxonomy" id="2486419"/>
    <lineage>
        <taxon>Bacteria</taxon>
        <taxon>Pseudomonadati</taxon>
        <taxon>Pseudomonadota</taxon>
        <taxon>Alphaproteobacteria</taxon>
        <taxon>Rhodobacterales</taxon>
        <taxon>Roseobacteraceae</taxon>
        <taxon>Mesobaculum</taxon>
    </lineage>
</organism>
<dbReference type="PANTHER" id="PTHR30290:SF64">
    <property type="entry name" value="ABC TRANSPORTER PERIPLASMIC BINDING PROTEIN"/>
    <property type="match status" value="1"/>
</dbReference>
<evidence type="ECO:0000256" key="1">
    <source>
        <dbReference type="ARBA" id="ARBA00004418"/>
    </source>
</evidence>
<evidence type="ECO:0000256" key="2">
    <source>
        <dbReference type="ARBA" id="ARBA00005695"/>
    </source>
</evidence>
<dbReference type="Gene3D" id="3.10.105.10">
    <property type="entry name" value="Dipeptide-binding Protein, Domain 3"/>
    <property type="match status" value="1"/>
</dbReference>
<feature type="domain" description="Solute-binding protein family 5" evidence="5">
    <location>
        <begin position="103"/>
        <end position="517"/>
    </location>
</feature>
<dbReference type="SUPFAM" id="SSF53850">
    <property type="entry name" value="Periplasmic binding protein-like II"/>
    <property type="match status" value="1"/>
</dbReference>